<keyword evidence="7" id="KW-0679">Respiratory chain</keyword>
<gene>
    <name evidence="18" type="ORF">E2986_13893</name>
</gene>
<evidence type="ECO:0000256" key="15">
    <source>
        <dbReference type="SAM" id="Phobius"/>
    </source>
</evidence>
<sequence>MNFCIVNQLRLFMLLPCAEMINNPVLIIPKYCTKAIRLLEQSKLYQSIWFDDSSRAVGRLYHLGSVRVMKALVMISRGNAFGAGLFALNELDEPSILHYHHIYIIHLHLLIFTIFSIRSLNFIVAIFIIKNFPLNYDQINLFSCTISITVILLILSLPVLAGAITILLFDRLTGITLSNSSIDIILHDSYYVVGHFHYVLSIGAKKRANEIKNHTHFRQMNTEIPKFASSVSNEFPLFSQLICHQSNLRIVIKFHRSTNVRSIKACNPIGSKKDVLKLRSNNNIVIAPANTCKDKINKITMVTSNQSLILFIRGNAISGDLNINGIKKFPNPPIVNGTTMKRII</sequence>
<dbReference type="GO" id="GO:0046872">
    <property type="term" value="F:metal ion binding"/>
    <property type="evidence" value="ECO:0007669"/>
    <property type="project" value="UniProtKB-KW"/>
</dbReference>
<dbReference type="PROSITE" id="PS50855">
    <property type="entry name" value="COX1"/>
    <property type="match status" value="1"/>
</dbReference>
<evidence type="ECO:0000256" key="10">
    <source>
        <dbReference type="ARBA" id="ARBA00022967"/>
    </source>
</evidence>
<dbReference type="GO" id="GO:0020037">
    <property type="term" value="F:heme binding"/>
    <property type="evidence" value="ECO:0007669"/>
    <property type="project" value="InterPro"/>
</dbReference>
<evidence type="ECO:0000256" key="4">
    <source>
        <dbReference type="ARBA" id="ARBA00009578"/>
    </source>
</evidence>
<dbReference type="InterPro" id="IPR036927">
    <property type="entry name" value="Cyt_c_oxase-like_su1_sf"/>
</dbReference>
<keyword evidence="19" id="KW-1185">Reference proteome</keyword>
<evidence type="ECO:0000256" key="14">
    <source>
        <dbReference type="ARBA" id="ARBA00049512"/>
    </source>
</evidence>
<evidence type="ECO:0000256" key="9">
    <source>
        <dbReference type="ARBA" id="ARBA00022792"/>
    </source>
</evidence>
<evidence type="ECO:0000256" key="7">
    <source>
        <dbReference type="ARBA" id="ARBA00022660"/>
    </source>
</evidence>
<evidence type="ECO:0000256" key="1">
    <source>
        <dbReference type="ARBA" id="ARBA00001971"/>
    </source>
</evidence>
<keyword evidence="15" id="KW-0812">Transmembrane</keyword>
<dbReference type="GO" id="GO:0015990">
    <property type="term" value="P:electron transport coupled proton transport"/>
    <property type="evidence" value="ECO:0007669"/>
    <property type="project" value="TreeGrafter"/>
</dbReference>
<evidence type="ECO:0000256" key="12">
    <source>
        <dbReference type="ARBA" id="ARBA00023128"/>
    </source>
</evidence>
<dbReference type="EMBL" id="WNWW01000383">
    <property type="protein sequence ID" value="KAF3425455.1"/>
    <property type="molecule type" value="Genomic_DNA"/>
</dbReference>
<feature type="transmembrane region" description="Helical" evidence="15">
    <location>
        <begin position="100"/>
        <end position="129"/>
    </location>
</feature>
<evidence type="ECO:0000256" key="16">
    <source>
        <dbReference type="SAM" id="SignalP"/>
    </source>
</evidence>
<dbReference type="GO" id="GO:0006123">
    <property type="term" value="P:mitochondrial electron transport, cytochrome c to oxygen"/>
    <property type="evidence" value="ECO:0007669"/>
    <property type="project" value="TreeGrafter"/>
</dbReference>
<dbReference type="AlphaFoldDB" id="A0A833VUZ0"/>
<keyword evidence="7" id="KW-0813">Transport</keyword>
<keyword evidence="15" id="KW-0472">Membrane</keyword>
<comment type="subcellular location">
    <subcellularLocation>
        <location evidence="2">Mitochondrion inner membrane</location>
        <topology evidence="2">Multi-pass membrane protein</topology>
    </subcellularLocation>
</comment>
<dbReference type="PANTHER" id="PTHR10422:SF18">
    <property type="entry name" value="CYTOCHROME C OXIDASE SUBUNIT 1"/>
    <property type="match status" value="1"/>
</dbReference>
<dbReference type="GO" id="GO:0004129">
    <property type="term" value="F:cytochrome-c oxidase activity"/>
    <property type="evidence" value="ECO:0007669"/>
    <property type="project" value="UniProtKB-EC"/>
</dbReference>
<dbReference type="PANTHER" id="PTHR10422">
    <property type="entry name" value="CYTOCHROME C OXIDASE SUBUNIT 1"/>
    <property type="match status" value="1"/>
</dbReference>
<name>A0A833VUZ0_9HYME</name>
<evidence type="ECO:0000313" key="18">
    <source>
        <dbReference type="EMBL" id="KAF3425455.1"/>
    </source>
</evidence>
<dbReference type="InterPro" id="IPR000883">
    <property type="entry name" value="Cyt_C_Oxase_1"/>
</dbReference>
<organism evidence="18 19">
    <name type="scientific">Frieseomelitta varia</name>
    <dbReference type="NCBI Taxonomy" id="561572"/>
    <lineage>
        <taxon>Eukaryota</taxon>
        <taxon>Metazoa</taxon>
        <taxon>Ecdysozoa</taxon>
        <taxon>Arthropoda</taxon>
        <taxon>Hexapoda</taxon>
        <taxon>Insecta</taxon>
        <taxon>Pterygota</taxon>
        <taxon>Neoptera</taxon>
        <taxon>Endopterygota</taxon>
        <taxon>Hymenoptera</taxon>
        <taxon>Apocrita</taxon>
        <taxon>Aculeata</taxon>
        <taxon>Apoidea</taxon>
        <taxon>Anthophila</taxon>
        <taxon>Apidae</taxon>
        <taxon>Frieseomelitta</taxon>
    </lineage>
</organism>
<comment type="caution">
    <text evidence="18">The sequence shown here is derived from an EMBL/GenBank/DDBJ whole genome shotgun (WGS) entry which is preliminary data.</text>
</comment>
<dbReference type="Proteomes" id="UP000655588">
    <property type="component" value="Unassembled WGS sequence"/>
</dbReference>
<evidence type="ECO:0000256" key="5">
    <source>
        <dbReference type="ARBA" id="ARBA00011164"/>
    </source>
</evidence>
<dbReference type="InterPro" id="IPR023616">
    <property type="entry name" value="Cyt_c_oxase-like_su1_dom"/>
</dbReference>
<evidence type="ECO:0000256" key="13">
    <source>
        <dbReference type="ARBA" id="ARBA00032715"/>
    </source>
</evidence>
<evidence type="ECO:0000256" key="3">
    <source>
        <dbReference type="ARBA" id="ARBA00004673"/>
    </source>
</evidence>
<evidence type="ECO:0000256" key="2">
    <source>
        <dbReference type="ARBA" id="ARBA00004448"/>
    </source>
</evidence>
<proteinExistence type="inferred from homology"/>
<comment type="subunit">
    <text evidence="5">Component of the cytochrome c oxidase (complex IV, CIV), a multisubunit enzyme composed of a catalytic core of 3 subunits and several supernumerary subunits. The complex exists as a monomer or a dimer and forms supercomplexes (SCs) in the inner mitochondrial membrane with ubiquinol-cytochrome c oxidoreductase (cytochrome b-c1 complex, complex III, CIII).</text>
</comment>
<dbReference type="SUPFAM" id="SSF81442">
    <property type="entry name" value="Cytochrome c oxidase subunit I-like"/>
    <property type="match status" value="1"/>
</dbReference>
<keyword evidence="16" id="KW-0732">Signal</keyword>
<dbReference type="GO" id="GO:0005743">
    <property type="term" value="C:mitochondrial inner membrane"/>
    <property type="evidence" value="ECO:0007669"/>
    <property type="project" value="UniProtKB-SubCell"/>
</dbReference>
<keyword evidence="12" id="KW-0496">Mitochondrion</keyword>
<evidence type="ECO:0000313" key="19">
    <source>
        <dbReference type="Proteomes" id="UP000655588"/>
    </source>
</evidence>
<dbReference type="UniPathway" id="UPA00705"/>
<keyword evidence="10" id="KW-1278">Translocase</keyword>
<comment type="similarity">
    <text evidence="4">Belongs to the heme-copper respiratory oxidase family.</text>
</comment>
<keyword evidence="15" id="KW-1133">Transmembrane helix</keyword>
<comment type="catalytic activity">
    <reaction evidence="14">
        <text>4 Fe(II)-[cytochrome c] + O2 + 8 H(+)(in) = 4 Fe(III)-[cytochrome c] + 2 H2O + 4 H(+)(out)</text>
        <dbReference type="Rhea" id="RHEA:11436"/>
        <dbReference type="Rhea" id="RHEA-COMP:10350"/>
        <dbReference type="Rhea" id="RHEA-COMP:14399"/>
        <dbReference type="ChEBI" id="CHEBI:15377"/>
        <dbReference type="ChEBI" id="CHEBI:15378"/>
        <dbReference type="ChEBI" id="CHEBI:15379"/>
        <dbReference type="ChEBI" id="CHEBI:29033"/>
        <dbReference type="ChEBI" id="CHEBI:29034"/>
        <dbReference type="EC" id="7.1.1.9"/>
    </reaction>
    <physiologicalReaction direction="left-to-right" evidence="14">
        <dbReference type="Rhea" id="RHEA:11437"/>
    </physiologicalReaction>
</comment>
<evidence type="ECO:0000256" key="11">
    <source>
        <dbReference type="ARBA" id="ARBA00022982"/>
    </source>
</evidence>
<reference evidence="18" key="1">
    <citation type="submission" date="2019-11" db="EMBL/GenBank/DDBJ databases">
        <title>The nuclear and mitochondrial genomes of Frieseomelitta varia - a highly eusocial stingless bee (Meliponini) with a permanently sterile worker caste.</title>
        <authorList>
            <person name="Freitas F.C.P."/>
            <person name="Lourenco A.P."/>
            <person name="Nunes F.M.F."/>
            <person name="Paschoal A.R."/>
            <person name="Abreu F.C.P."/>
            <person name="Barbin F.O."/>
            <person name="Bataglia L."/>
            <person name="Cardoso-Junior C.A.M."/>
            <person name="Cervoni M.S."/>
            <person name="Silva S.R."/>
            <person name="Dalarmi F."/>
            <person name="Del Lama M.A."/>
            <person name="Depintor T.S."/>
            <person name="Ferreira K.M."/>
            <person name="Goria P.S."/>
            <person name="Jaskot M.C."/>
            <person name="Lago D.C."/>
            <person name="Luna-Lucena D."/>
            <person name="Moda L.M."/>
            <person name="Nascimento L."/>
            <person name="Pedrino M."/>
            <person name="Rabico F.O."/>
            <person name="Sanches F.C."/>
            <person name="Santos D.E."/>
            <person name="Santos C.G."/>
            <person name="Vieira J."/>
            <person name="Lopes T.F."/>
            <person name="Barchuk A.R."/>
            <person name="Hartfelder K."/>
            <person name="Simoes Z.L.P."/>
            <person name="Bitondi M.M.G."/>
            <person name="Pinheiro D.G."/>
        </authorList>
    </citation>
    <scope>NUCLEOTIDE SEQUENCE</scope>
    <source>
        <strain evidence="18">USP_RPSP 00005682</strain>
        <tissue evidence="18">Whole individual</tissue>
    </source>
</reference>
<evidence type="ECO:0000256" key="8">
    <source>
        <dbReference type="ARBA" id="ARBA00022723"/>
    </source>
</evidence>
<feature type="domain" description="Cytochrome oxidase subunit I profile" evidence="17">
    <location>
        <begin position="100"/>
        <end position="204"/>
    </location>
</feature>
<dbReference type="Gene3D" id="1.20.210.10">
    <property type="entry name" value="Cytochrome c oxidase-like, subunit I domain"/>
    <property type="match status" value="2"/>
</dbReference>
<protein>
    <recommendedName>
        <fullName evidence="6">Cytochrome c oxidase subunit 1</fullName>
    </recommendedName>
    <alternativeName>
        <fullName evidence="13">Cytochrome c oxidase polypeptide I</fullName>
    </alternativeName>
</protein>
<comment type="pathway">
    <text evidence="3">Energy metabolism; oxidative phosphorylation.</text>
</comment>
<keyword evidence="8" id="KW-0479">Metal-binding</keyword>
<evidence type="ECO:0000256" key="6">
    <source>
        <dbReference type="ARBA" id="ARBA00015947"/>
    </source>
</evidence>
<feature type="chain" id="PRO_5032832633" description="Cytochrome c oxidase subunit 1" evidence="16">
    <location>
        <begin position="21"/>
        <end position="344"/>
    </location>
</feature>
<evidence type="ECO:0000259" key="17">
    <source>
        <dbReference type="PROSITE" id="PS50855"/>
    </source>
</evidence>
<accession>A0A833VUZ0</accession>
<keyword evidence="11" id="KW-0249">Electron transport</keyword>
<feature type="signal peptide" evidence="16">
    <location>
        <begin position="1"/>
        <end position="20"/>
    </location>
</feature>
<keyword evidence="9" id="KW-0999">Mitochondrion inner membrane</keyword>
<comment type="cofactor">
    <cofactor evidence="1">
        <name>heme</name>
        <dbReference type="ChEBI" id="CHEBI:30413"/>
    </cofactor>
</comment>
<feature type="transmembrane region" description="Helical" evidence="15">
    <location>
        <begin position="141"/>
        <end position="169"/>
    </location>
</feature>